<name>A0A9N8VZJ2_9GLOM</name>
<dbReference type="OrthoDB" id="2134184at2759"/>
<comment type="caution">
    <text evidence="1">The sequence shown here is derived from an EMBL/GenBank/DDBJ whole genome shotgun (WGS) entry which is preliminary data.</text>
</comment>
<proteinExistence type="predicted"/>
<dbReference type="EMBL" id="CAJVPI010000054">
    <property type="protein sequence ID" value="CAG8468145.1"/>
    <property type="molecule type" value="Genomic_DNA"/>
</dbReference>
<organism evidence="1 2">
    <name type="scientific">Paraglomus brasilianum</name>
    <dbReference type="NCBI Taxonomy" id="144538"/>
    <lineage>
        <taxon>Eukaryota</taxon>
        <taxon>Fungi</taxon>
        <taxon>Fungi incertae sedis</taxon>
        <taxon>Mucoromycota</taxon>
        <taxon>Glomeromycotina</taxon>
        <taxon>Glomeromycetes</taxon>
        <taxon>Paraglomerales</taxon>
        <taxon>Paraglomeraceae</taxon>
        <taxon>Paraglomus</taxon>
    </lineage>
</organism>
<gene>
    <name evidence="1" type="ORF">PBRASI_LOCUS937</name>
</gene>
<protein>
    <submittedName>
        <fullName evidence="1">8624_t:CDS:1</fullName>
    </submittedName>
</protein>
<accession>A0A9N8VZJ2</accession>
<dbReference type="Proteomes" id="UP000789739">
    <property type="component" value="Unassembled WGS sequence"/>
</dbReference>
<evidence type="ECO:0000313" key="2">
    <source>
        <dbReference type="Proteomes" id="UP000789739"/>
    </source>
</evidence>
<reference evidence="1" key="1">
    <citation type="submission" date="2021-06" db="EMBL/GenBank/DDBJ databases">
        <authorList>
            <person name="Kallberg Y."/>
            <person name="Tangrot J."/>
            <person name="Rosling A."/>
        </authorList>
    </citation>
    <scope>NUCLEOTIDE SEQUENCE</scope>
    <source>
        <strain evidence="1">BR232B</strain>
    </source>
</reference>
<dbReference type="AlphaFoldDB" id="A0A9N8VZJ2"/>
<evidence type="ECO:0000313" key="1">
    <source>
        <dbReference type="EMBL" id="CAG8468145.1"/>
    </source>
</evidence>
<keyword evidence="2" id="KW-1185">Reference proteome</keyword>
<sequence length="212" mass="24369">MSAIPQHVNQLMRIDKLNKEWARTHAQSCAVFSLLVNIETQREATLSFTSKPPSFLDSKTINLLIYKQTCEIADNVSRIHRSLDEFTKIIKSMRMALHEISKLVLASASAKIHIDDALVISDLSVDSAHLYATRIIDMYEKELVYKRGLVFGGLTLNNVENVTRVWESWASQSRINFEVEEDVMDKIKVWKRCGEYANIQTRKTVKQRKSKP</sequence>